<dbReference type="Proteomes" id="UP000324629">
    <property type="component" value="Unassembled WGS sequence"/>
</dbReference>
<sequence length="1137" mass="121379">TVNHHFLKIPFQFGPVVTAPSSDTQSVGSKQGWPLARGRRLSRTCIQSGDAVAAGTQSMPSSGRISPISITPSPVSADRTYQGTRGSRGIPIPIPSGNRASATRRKPLLAPLRRKTGTPSEQSIPWSLSDSSVVPAALPPTSVPNCSPPLLPTRATIGRSRQQSGLAIKASTVESNRCTSDETATDNSSRKIIGHSPRKEDDPSSICGDDVAADHYHDDYENDEDSDVEEDILDDDDDDEQDEEVNDETDSTDTERNKSNRSTSRKYRKASSNWTGGNKQRAGSTNRSVVCRSIDSEMSEVSSIRSAASHRRAMRLFEEAERRRRVEDSHTPSAGGDLREPLHVSVTEANCPVPVLAPAVAPALPIHRTVIGKVSVKRRGTLTNQLKPMDAQNPLSKNSASDLKPVGSTPNAPSESSAGGLSPTPLPAKYSPYTGASFRENPDYAGLVIGRATGNTGISTTSQSVQLCSTPDLHRLGQTHQPGQHNINSGLWSNSLNTSPQTDSSNPVSVSTTPMAIVAASSASAINVVGRGLFDSPPAAASLSGTKLSTVADSFSRVDRNSPVGTRPSDLHGSDRMTDDLPIQPSVTHFGPAPTEIDASVLQEIVVACSTDDPDSRVSDNFRQRVLQKKTKELQKLRRSANGNSTRSDALTENDQHSAESPHDVVGFVDSAPTNSTWPSTGSDVGGLVKSARFPASSRDITESSNRKNTLPPRHGTHRPNVPDKLCRSQRAGSQTNISSGRSSSPSFQRVQSTDCLHSNLHSGSSDDVRHGRSSGDSDTPRSSQATERPLSKGRSSLNINAGCPTLPFMLQLINSDDWEAKVSGLEGLAQIVMEKSATFSSAPSSSGSVSAGASRQFGSQALSPTEGLNQAVQAVITECRNLRSQVSRQAVQTLSCLFHGLGRTMDPHVDLCVRILLGKTGEAAAAFLRDEVAVAMEELTQAANPSRVLTSLMQHGLGHKNAAVRLQTALQVSRIVENLTNQGRLSQSIRTNTSKFDGSSSTQKSHSNSVRITSWGSASNLQQSGDGSGHPVFQSGMMERMVIAMSQFLTDGNQDTRYHGRRLLQCLTQHSDFERAMRKTLTGQTLRVVREAIEQIQTKGVGEPPSVSAGTRRRGYSPAPNVSASRGSSAGNISKV</sequence>
<dbReference type="PANTHER" id="PTHR21567">
    <property type="entry name" value="CLASP"/>
    <property type="match status" value="1"/>
</dbReference>
<organism evidence="3 4">
    <name type="scientific">Paragonimus westermani</name>
    <dbReference type="NCBI Taxonomy" id="34504"/>
    <lineage>
        <taxon>Eukaryota</taxon>
        <taxon>Metazoa</taxon>
        <taxon>Spiralia</taxon>
        <taxon>Lophotrochozoa</taxon>
        <taxon>Platyhelminthes</taxon>
        <taxon>Trematoda</taxon>
        <taxon>Digenea</taxon>
        <taxon>Plagiorchiida</taxon>
        <taxon>Troglotremata</taxon>
        <taxon>Troglotrematidae</taxon>
        <taxon>Paragonimus</taxon>
    </lineage>
</organism>
<feature type="compositionally biased region" description="Polar residues" evidence="1">
    <location>
        <begin position="1121"/>
        <end position="1137"/>
    </location>
</feature>
<dbReference type="GO" id="GO:0008017">
    <property type="term" value="F:microtubule binding"/>
    <property type="evidence" value="ECO:0007669"/>
    <property type="project" value="TreeGrafter"/>
</dbReference>
<feature type="compositionally biased region" description="Polar residues" evidence="1">
    <location>
        <begin position="270"/>
        <end position="288"/>
    </location>
</feature>
<feature type="compositionally biased region" description="Basic and acidic residues" evidence="1">
    <location>
        <begin position="654"/>
        <end position="663"/>
    </location>
</feature>
<gene>
    <name evidence="3" type="ORF">DEA37_0014015</name>
</gene>
<feature type="region of interest" description="Disordered" evidence="1">
    <location>
        <begin position="18"/>
        <end position="289"/>
    </location>
</feature>
<feature type="region of interest" description="Disordered" evidence="1">
    <location>
        <begin position="987"/>
        <end position="1011"/>
    </location>
</feature>
<feature type="compositionally biased region" description="Polar residues" evidence="1">
    <location>
        <begin position="672"/>
        <end position="683"/>
    </location>
</feature>
<dbReference type="EMBL" id="QNGE01000405">
    <property type="protein sequence ID" value="KAA3680581.1"/>
    <property type="molecule type" value="Genomic_DNA"/>
</dbReference>
<feature type="compositionally biased region" description="Low complexity" evidence="1">
    <location>
        <begin position="58"/>
        <end position="76"/>
    </location>
</feature>
<dbReference type="GO" id="GO:0000226">
    <property type="term" value="P:microtubule cytoskeleton organization"/>
    <property type="evidence" value="ECO:0007669"/>
    <property type="project" value="TreeGrafter"/>
</dbReference>
<evidence type="ECO:0000259" key="2">
    <source>
        <dbReference type="SMART" id="SM01349"/>
    </source>
</evidence>
<dbReference type="PANTHER" id="PTHR21567:SF87">
    <property type="entry name" value="CRESCERIN-LIKE PROTEIN CHE-12"/>
    <property type="match status" value="1"/>
</dbReference>
<evidence type="ECO:0000256" key="1">
    <source>
        <dbReference type="SAM" id="MobiDB-lite"/>
    </source>
</evidence>
<dbReference type="AlphaFoldDB" id="A0A5J4NYM1"/>
<accession>A0A5J4NYM1</accession>
<dbReference type="InterPro" id="IPR034085">
    <property type="entry name" value="TOG"/>
</dbReference>
<evidence type="ECO:0000313" key="3">
    <source>
        <dbReference type="EMBL" id="KAA3680581.1"/>
    </source>
</evidence>
<feature type="region of interest" description="Disordered" evidence="1">
    <location>
        <begin position="383"/>
        <end position="426"/>
    </location>
</feature>
<feature type="region of interest" description="Disordered" evidence="1">
    <location>
        <begin position="631"/>
        <end position="799"/>
    </location>
</feature>
<feature type="non-terminal residue" evidence="3">
    <location>
        <position position="1"/>
    </location>
</feature>
<feature type="compositionally biased region" description="Polar residues" evidence="1">
    <location>
        <begin position="478"/>
        <end position="510"/>
    </location>
</feature>
<keyword evidence="4" id="KW-1185">Reference proteome</keyword>
<dbReference type="SMART" id="SM01349">
    <property type="entry name" value="TOG"/>
    <property type="match status" value="1"/>
</dbReference>
<feature type="compositionally biased region" description="Polar residues" evidence="1">
    <location>
        <begin position="117"/>
        <end position="132"/>
    </location>
</feature>
<dbReference type="GO" id="GO:0005881">
    <property type="term" value="C:cytoplasmic microtubule"/>
    <property type="evidence" value="ECO:0007669"/>
    <property type="project" value="TreeGrafter"/>
</dbReference>
<feature type="compositionally biased region" description="Pro residues" evidence="1">
    <location>
        <begin position="137"/>
        <end position="151"/>
    </location>
</feature>
<proteinExistence type="predicted"/>
<feature type="compositionally biased region" description="Polar residues" evidence="1">
    <location>
        <begin position="172"/>
        <end position="187"/>
    </location>
</feature>
<name>A0A5J4NYM1_9TREM</name>
<feature type="compositionally biased region" description="Polar residues" evidence="1">
    <location>
        <begin position="641"/>
        <end position="653"/>
    </location>
</feature>
<reference evidence="3 4" key="1">
    <citation type="journal article" date="2019" name="Gigascience">
        <title>Whole-genome sequence of the oriental lung fluke Paragonimus westermani.</title>
        <authorList>
            <person name="Oey H."/>
            <person name="Zakrzewski M."/>
            <person name="Narain K."/>
            <person name="Devi K.R."/>
            <person name="Agatsuma T."/>
            <person name="Nawaratna S."/>
            <person name="Gobert G.N."/>
            <person name="Jones M.K."/>
            <person name="Ragan M.A."/>
            <person name="McManus D.P."/>
            <person name="Krause L."/>
        </authorList>
    </citation>
    <scope>NUCLEOTIDE SEQUENCE [LARGE SCALE GENOMIC DNA]</scope>
    <source>
        <strain evidence="3 4">IND2009</strain>
    </source>
</reference>
<feature type="domain" description="TOG" evidence="2">
    <location>
        <begin position="793"/>
        <end position="1107"/>
    </location>
</feature>
<dbReference type="InterPro" id="IPR011989">
    <property type="entry name" value="ARM-like"/>
</dbReference>
<dbReference type="InterPro" id="IPR016024">
    <property type="entry name" value="ARM-type_fold"/>
</dbReference>
<evidence type="ECO:0000313" key="4">
    <source>
        <dbReference type="Proteomes" id="UP000324629"/>
    </source>
</evidence>
<comment type="caution">
    <text evidence="3">The sequence shown here is derived from an EMBL/GenBank/DDBJ whole genome shotgun (WGS) entry which is preliminary data.</text>
</comment>
<feature type="region of interest" description="Disordered" evidence="1">
    <location>
        <begin position="1100"/>
        <end position="1137"/>
    </location>
</feature>
<feature type="compositionally biased region" description="Acidic residues" evidence="1">
    <location>
        <begin position="220"/>
        <end position="252"/>
    </location>
</feature>
<dbReference type="Gene3D" id="1.25.10.10">
    <property type="entry name" value="Leucine-rich Repeat Variant"/>
    <property type="match status" value="1"/>
</dbReference>
<feature type="compositionally biased region" description="Basic and acidic residues" evidence="1">
    <location>
        <begin position="765"/>
        <end position="780"/>
    </location>
</feature>
<feature type="compositionally biased region" description="Polar residues" evidence="1">
    <location>
        <begin position="408"/>
        <end position="419"/>
    </location>
</feature>
<dbReference type="SUPFAM" id="SSF48371">
    <property type="entry name" value="ARM repeat"/>
    <property type="match status" value="1"/>
</dbReference>
<feature type="compositionally biased region" description="Polar residues" evidence="1">
    <location>
        <begin position="748"/>
        <end position="764"/>
    </location>
</feature>
<feature type="compositionally biased region" description="Basic residues" evidence="1">
    <location>
        <begin position="102"/>
        <end position="116"/>
    </location>
</feature>
<feature type="region of interest" description="Disordered" evidence="1">
    <location>
        <begin position="474"/>
        <end position="510"/>
    </location>
</feature>
<feature type="compositionally biased region" description="Polar residues" evidence="1">
    <location>
        <begin position="19"/>
        <end position="29"/>
    </location>
</feature>
<protein>
    <recommendedName>
        <fullName evidence="2">TOG domain-containing protein</fullName>
    </recommendedName>
</protein>